<sequence>MNNSVTIAYKFELHFVTTSLDGLKSGNSWWRVVVVDGGDGGLKGCLDPWSWFFPRIVQEGKDITGIKGLDLEEDSP</sequence>
<dbReference type="Proteomes" id="UP001151760">
    <property type="component" value="Unassembled WGS sequence"/>
</dbReference>
<reference evidence="1" key="1">
    <citation type="journal article" date="2022" name="Int. J. Mol. Sci.">
        <title>Draft Genome of Tanacetum Coccineum: Genomic Comparison of Closely Related Tanacetum-Family Plants.</title>
        <authorList>
            <person name="Yamashiro T."/>
            <person name="Shiraishi A."/>
            <person name="Nakayama K."/>
            <person name="Satake H."/>
        </authorList>
    </citation>
    <scope>NUCLEOTIDE SEQUENCE</scope>
</reference>
<dbReference type="EMBL" id="BQNB010008587">
    <property type="protein sequence ID" value="GJS51464.1"/>
    <property type="molecule type" value="Genomic_DNA"/>
</dbReference>
<organism evidence="1 2">
    <name type="scientific">Tanacetum coccineum</name>
    <dbReference type="NCBI Taxonomy" id="301880"/>
    <lineage>
        <taxon>Eukaryota</taxon>
        <taxon>Viridiplantae</taxon>
        <taxon>Streptophyta</taxon>
        <taxon>Embryophyta</taxon>
        <taxon>Tracheophyta</taxon>
        <taxon>Spermatophyta</taxon>
        <taxon>Magnoliopsida</taxon>
        <taxon>eudicotyledons</taxon>
        <taxon>Gunneridae</taxon>
        <taxon>Pentapetalae</taxon>
        <taxon>asterids</taxon>
        <taxon>campanulids</taxon>
        <taxon>Asterales</taxon>
        <taxon>Asteraceae</taxon>
        <taxon>Asteroideae</taxon>
        <taxon>Anthemideae</taxon>
        <taxon>Anthemidinae</taxon>
        <taxon>Tanacetum</taxon>
    </lineage>
</organism>
<gene>
    <name evidence="1" type="ORF">Tco_0624826</name>
</gene>
<comment type="caution">
    <text evidence="1">The sequence shown here is derived from an EMBL/GenBank/DDBJ whole genome shotgun (WGS) entry which is preliminary data.</text>
</comment>
<accession>A0ABQ4WF69</accession>
<evidence type="ECO:0000313" key="2">
    <source>
        <dbReference type="Proteomes" id="UP001151760"/>
    </source>
</evidence>
<reference evidence="1" key="2">
    <citation type="submission" date="2022-01" db="EMBL/GenBank/DDBJ databases">
        <authorList>
            <person name="Yamashiro T."/>
            <person name="Shiraishi A."/>
            <person name="Satake H."/>
            <person name="Nakayama K."/>
        </authorList>
    </citation>
    <scope>NUCLEOTIDE SEQUENCE</scope>
</reference>
<proteinExistence type="predicted"/>
<name>A0ABQ4WF69_9ASTR</name>
<evidence type="ECO:0000313" key="1">
    <source>
        <dbReference type="EMBL" id="GJS51464.1"/>
    </source>
</evidence>
<keyword evidence="2" id="KW-1185">Reference proteome</keyword>
<protein>
    <submittedName>
        <fullName evidence="1">Uncharacterized protein</fullName>
    </submittedName>
</protein>